<comment type="caution">
    <text evidence="2">The sequence shown here is derived from an EMBL/GenBank/DDBJ whole genome shotgun (WGS) entry which is preliminary data.</text>
</comment>
<evidence type="ECO:0000313" key="2">
    <source>
        <dbReference type="EMBL" id="KXZ53576.1"/>
    </source>
</evidence>
<keyword evidence="3" id="KW-1185">Reference proteome</keyword>
<proteinExistence type="predicted"/>
<sequence length="119" mass="12947">MPKRKNHGKSSTLAEKPAQPCTTLALSHPPHHKHSTDARRLVPACRPRHEQGLSGALLECALRAAAKDGVRARSCRRQQAAALKTSLAKNELQLRRGHGRNARKADASNGRKAARSAMH</sequence>
<evidence type="ECO:0000313" key="3">
    <source>
        <dbReference type="Proteomes" id="UP000075714"/>
    </source>
</evidence>
<accession>A0A150GUM6</accession>
<name>A0A150GUM6_GONPE</name>
<evidence type="ECO:0000256" key="1">
    <source>
        <dbReference type="SAM" id="MobiDB-lite"/>
    </source>
</evidence>
<gene>
    <name evidence="2" type="ORF">GPECTOR_6g493</name>
</gene>
<organism evidence="2 3">
    <name type="scientific">Gonium pectorale</name>
    <name type="common">Green alga</name>
    <dbReference type="NCBI Taxonomy" id="33097"/>
    <lineage>
        <taxon>Eukaryota</taxon>
        <taxon>Viridiplantae</taxon>
        <taxon>Chlorophyta</taxon>
        <taxon>core chlorophytes</taxon>
        <taxon>Chlorophyceae</taxon>
        <taxon>CS clade</taxon>
        <taxon>Chlamydomonadales</taxon>
        <taxon>Volvocaceae</taxon>
        <taxon>Gonium</taxon>
    </lineage>
</organism>
<dbReference type="EMBL" id="LSYV01000007">
    <property type="protein sequence ID" value="KXZ53576.1"/>
    <property type="molecule type" value="Genomic_DNA"/>
</dbReference>
<reference evidence="3" key="1">
    <citation type="journal article" date="2016" name="Nat. Commun.">
        <title>The Gonium pectorale genome demonstrates co-option of cell cycle regulation during the evolution of multicellularity.</title>
        <authorList>
            <person name="Hanschen E.R."/>
            <person name="Marriage T.N."/>
            <person name="Ferris P.J."/>
            <person name="Hamaji T."/>
            <person name="Toyoda A."/>
            <person name="Fujiyama A."/>
            <person name="Neme R."/>
            <person name="Noguchi H."/>
            <person name="Minakuchi Y."/>
            <person name="Suzuki M."/>
            <person name="Kawai-Toyooka H."/>
            <person name="Smith D.R."/>
            <person name="Sparks H."/>
            <person name="Anderson J."/>
            <person name="Bakaric R."/>
            <person name="Luria V."/>
            <person name="Karger A."/>
            <person name="Kirschner M.W."/>
            <person name="Durand P.M."/>
            <person name="Michod R.E."/>
            <person name="Nozaki H."/>
            <person name="Olson B.J."/>
        </authorList>
    </citation>
    <scope>NUCLEOTIDE SEQUENCE [LARGE SCALE GENOMIC DNA]</scope>
    <source>
        <strain evidence="3">NIES-2863</strain>
    </source>
</reference>
<protein>
    <submittedName>
        <fullName evidence="2">Uncharacterized protein</fullName>
    </submittedName>
</protein>
<feature type="region of interest" description="Disordered" evidence="1">
    <location>
        <begin position="89"/>
        <end position="119"/>
    </location>
</feature>
<feature type="region of interest" description="Disordered" evidence="1">
    <location>
        <begin position="1"/>
        <end position="38"/>
    </location>
</feature>
<dbReference type="Proteomes" id="UP000075714">
    <property type="component" value="Unassembled WGS sequence"/>
</dbReference>
<dbReference type="AlphaFoldDB" id="A0A150GUM6"/>